<evidence type="ECO:0000313" key="4">
    <source>
        <dbReference type="Proteomes" id="UP001373714"/>
    </source>
</evidence>
<dbReference type="InterPro" id="IPR038305">
    <property type="entry name" value="HeLo_sf"/>
</dbReference>
<feature type="repeat" description="TPR" evidence="1">
    <location>
        <begin position="578"/>
        <end position="611"/>
    </location>
</feature>
<dbReference type="Gene3D" id="1.25.40.10">
    <property type="entry name" value="Tetratricopeptide repeat domain"/>
    <property type="match status" value="1"/>
</dbReference>
<sequence length="1026" mass="113385">MNTDTAPITASFNTLSSIFTNVDAPIPWSSERARFQNWGVNAGLTTLPHSAFASPETCREVLASLYRLEKTFTDESQMVTKCGLMHKKSAVGGAFKKGFKKLTGKGSGSNVANHLRAAVGNVNLAQKWVVQFPETWTAKLGDVTKEVDLLNRLVPADSSIIDPAAGGISGLAISDKNTEISPASHGLADPAPAATPAGPSEAEQERIYKELGKLEDVIKSKDQGALNVILSPSTNYSPRVRASVYYDDDDTPKIWRDQAMGYIKLGHGSFELYHRRRYMKPSTSKYSTDTDEDGVLFDIESNPKYEHIYPGSCTIEGFGMEAWDYELAFGRPRDNTIFVSYATLPDVSAKQLIRRITELQNPTGDKFGWAPKKEKHDLEEFYGNMGTTYVANIPDSSPLRIGDFYQQLNRRDIFTDFTSISSIATQWSQPRADGVMGIWNFLYQLVLAKELHLRLLSIADGSYSGFTARVLASLTVADLWLSHVKIELSEPPIPAEVLHMAKTPEEKKSVEQKMEDGHKAAGLGQWQTAVDYYTEAIAIDNSTAMNSTFRALAYLALEKPGFAHDDATVATRLDPKDKLGWSALGDANIGLGNLTRAKEAYQKALNLSEGQDDMIKAKLNEVNTKFNTRVETINHQADPFLAITLEKQHNDEKYDINGRSVDFHSKIHERQVEGLIMFAERMKWPWVHEVREAAEDVYAKIRGGTVTPFHVVDWIFGLTLPGEWISFKVMSAMVLLTDSVKNQGIAPFYDCGFLTEQKSYHRVRTVLGRVLGCLPGVTSLCGWIGPCPPVVFDPPLAKPLDREKQGMHVRVKARRVGLIDPPDPSDNVIRIGGGGAHTELRPEAEDIKNFDGFVAEIKDAANWKLPPVPPTNRSSCVVQEIVLKSLPLEAGVDTSDPDAVEMNTQYRATINFVIDGQAVSYSLFTNPVFVVPPPCREGTSGGHEVHKREMKNFSRFVDAEKLKEYTPGDDETTIVNATGNGAEVVARAWCAERGKAAVIRKQGGACLACTVKCLQELKQKVIIWVS</sequence>
<keyword evidence="1" id="KW-0802">TPR repeat</keyword>
<dbReference type="PROSITE" id="PS50005">
    <property type="entry name" value="TPR"/>
    <property type="match status" value="1"/>
</dbReference>
<dbReference type="InterPro" id="IPR011990">
    <property type="entry name" value="TPR-like_helical_dom_sf"/>
</dbReference>
<dbReference type="Gene3D" id="1.20.120.1020">
    <property type="entry name" value="Prion-inhibition and propagation, HeLo domain"/>
    <property type="match status" value="1"/>
</dbReference>
<feature type="region of interest" description="Disordered" evidence="2">
    <location>
        <begin position="181"/>
        <end position="200"/>
    </location>
</feature>
<evidence type="ECO:0000256" key="1">
    <source>
        <dbReference type="PROSITE-ProRule" id="PRU00339"/>
    </source>
</evidence>
<dbReference type="PANTHER" id="PTHR42345">
    <property type="entry name" value="TPR_REGION DOMAIN-CONTAINING PROTEIN"/>
    <property type="match status" value="1"/>
</dbReference>
<dbReference type="InterPro" id="IPR019734">
    <property type="entry name" value="TPR_rpt"/>
</dbReference>
<dbReference type="PANTHER" id="PTHR42345:SF2">
    <property type="entry name" value="HELICASE-LIKE PROTEIN"/>
    <property type="match status" value="1"/>
</dbReference>
<evidence type="ECO:0000313" key="3">
    <source>
        <dbReference type="EMBL" id="KAK6362342.1"/>
    </source>
</evidence>
<comment type="caution">
    <text evidence="3">The sequence shown here is derived from an EMBL/GenBank/DDBJ whole genome shotgun (WGS) entry which is preliminary data.</text>
</comment>
<dbReference type="AlphaFoldDB" id="A0AAV9VNC0"/>
<dbReference type="SMART" id="SM00028">
    <property type="entry name" value="TPR"/>
    <property type="match status" value="2"/>
</dbReference>
<protein>
    <submittedName>
        <fullName evidence="3">Uncharacterized protein</fullName>
    </submittedName>
</protein>
<proteinExistence type="predicted"/>
<evidence type="ECO:0000256" key="2">
    <source>
        <dbReference type="SAM" id="MobiDB-lite"/>
    </source>
</evidence>
<dbReference type="Proteomes" id="UP001373714">
    <property type="component" value="Unassembled WGS sequence"/>
</dbReference>
<dbReference type="EMBL" id="JAVHNS010000002">
    <property type="protein sequence ID" value="KAK6362342.1"/>
    <property type="molecule type" value="Genomic_DNA"/>
</dbReference>
<keyword evidence="4" id="KW-1185">Reference proteome</keyword>
<name>A0AAV9VNC0_9PEZI</name>
<reference evidence="3 4" key="1">
    <citation type="submission" date="2019-10" db="EMBL/GenBank/DDBJ databases">
        <authorList>
            <person name="Palmer J.M."/>
        </authorList>
    </citation>
    <scope>NUCLEOTIDE SEQUENCE [LARGE SCALE GENOMIC DNA]</scope>
    <source>
        <strain evidence="3 4">TWF730</strain>
    </source>
</reference>
<organism evidence="3 4">
    <name type="scientific">Orbilia blumenaviensis</name>
    <dbReference type="NCBI Taxonomy" id="1796055"/>
    <lineage>
        <taxon>Eukaryota</taxon>
        <taxon>Fungi</taxon>
        <taxon>Dikarya</taxon>
        <taxon>Ascomycota</taxon>
        <taxon>Pezizomycotina</taxon>
        <taxon>Orbiliomycetes</taxon>
        <taxon>Orbiliales</taxon>
        <taxon>Orbiliaceae</taxon>
        <taxon>Orbilia</taxon>
    </lineage>
</organism>
<accession>A0AAV9VNC0</accession>
<gene>
    <name evidence="3" type="ORF">TWF730_006037</name>
</gene>
<dbReference type="SUPFAM" id="SSF48452">
    <property type="entry name" value="TPR-like"/>
    <property type="match status" value="1"/>
</dbReference>
<feature type="compositionally biased region" description="Low complexity" evidence="2">
    <location>
        <begin position="188"/>
        <end position="200"/>
    </location>
</feature>